<reference evidence="1 2" key="1">
    <citation type="submission" date="2016-11" db="EMBL/GenBank/DDBJ databases">
        <authorList>
            <person name="Jaros S."/>
            <person name="Januszkiewicz K."/>
            <person name="Wedrychowicz H."/>
        </authorList>
    </citation>
    <scope>NUCLEOTIDE SEQUENCE [LARGE SCALE GENOMIC DNA]</scope>
    <source>
        <strain evidence="1 2">DSM 19557</strain>
    </source>
</reference>
<gene>
    <name evidence="1" type="ORF">SAMN05444391_1524</name>
</gene>
<sequence length="245" mass="28763">MEKTRDRVELFSHVEPLDPEKHKNLRWECLKSSCSVQCCRQPTRSSIVLEELIPLSRYFPVVFTVEVDKEGEEEKLLCVYFRLDEADRCVYLKDGLGCLLGKDKPYACRQYPFLIRGDSLFVDFTCPGFSEDQGEPIFLDKDLNPYFLEEFIQYSLRINQQMEETKRFVKELFSLGIIVGGKYVMEGKEISFNFVDEEKLMALPKKILVELQRKGYLRYIYAHLNSLDNFEKLFNQVCQGRQEGP</sequence>
<dbReference type="EMBL" id="LT670846">
    <property type="protein sequence ID" value="SHK58143.1"/>
    <property type="molecule type" value="Genomic_DNA"/>
</dbReference>
<dbReference type="RefSeq" id="WP_079654598.1">
    <property type="nucleotide sequence ID" value="NZ_LT670846.1"/>
</dbReference>
<dbReference type="InterPro" id="IPR010836">
    <property type="entry name" value="SapC"/>
</dbReference>
<dbReference type="Pfam" id="PF07277">
    <property type="entry name" value="SapC"/>
    <property type="match status" value="1"/>
</dbReference>
<dbReference type="STRING" id="381751.SAMN05444391_1524"/>
<accession>A0A1M6TMK4</accession>
<proteinExistence type="predicted"/>
<dbReference type="AlphaFoldDB" id="A0A1M6TMK4"/>
<name>A0A1M6TMK4_9AQUI</name>
<dbReference type="OrthoDB" id="14143at2"/>
<dbReference type="Proteomes" id="UP000189810">
    <property type="component" value="Chromosome I"/>
</dbReference>
<evidence type="ECO:0000313" key="2">
    <source>
        <dbReference type="Proteomes" id="UP000189810"/>
    </source>
</evidence>
<organism evidence="1 2">
    <name type="scientific">Thermocrinis minervae</name>
    <dbReference type="NCBI Taxonomy" id="381751"/>
    <lineage>
        <taxon>Bacteria</taxon>
        <taxon>Pseudomonadati</taxon>
        <taxon>Aquificota</taxon>
        <taxon>Aquificia</taxon>
        <taxon>Aquificales</taxon>
        <taxon>Aquificaceae</taxon>
        <taxon>Thermocrinis</taxon>
    </lineage>
</organism>
<evidence type="ECO:0000313" key="1">
    <source>
        <dbReference type="EMBL" id="SHK58143.1"/>
    </source>
</evidence>
<protein>
    <submittedName>
        <fullName evidence="1">Fe-S-cluster containining protein</fullName>
    </submittedName>
</protein>
<keyword evidence="2" id="KW-1185">Reference proteome</keyword>